<name>A0A0A9A3Y5_ARUDO</name>
<organism evidence="1">
    <name type="scientific">Arundo donax</name>
    <name type="common">Giant reed</name>
    <name type="synonym">Donax arundinaceus</name>
    <dbReference type="NCBI Taxonomy" id="35708"/>
    <lineage>
        <taxon>Eukaryota</taxon>
        <taxon>Viridiplantae</taxon>
        <taxon>Streptophyta</taxon>
        <taxon>Embryophyta</taxon>
        <taxon>Tracheophyta</taxon>
        <taxon>Spermatophyta</taxon>
        <taxon>Magnoliopsida</taxon>
        <taxon>Liliopsida</taxon>
        <taxon>Poales</taxon>
        <taxon>Poaceae</taxon>
        <taxon>PACMAD clade</taxon>
        <taxon>Arundinoideae</taxon>
        <taxon>Arundineae</taxon>
        <taxon>Arundo</taxon>
    </lineage>
</organism>
<evidence type="ECO:0000313" key="1">
    <source>
        <dbReference type="EMBL" id="JAD43715.1"/>
    </source>
</evidence>
<reference evidence="1" key="2">
    <citation type="journal article" date="2015" name="Data Brief">
        <title>Shoot transcriptome of the giant reed, Arundo donax.</title>
        <authorList>
            <person name="Barrero R.A."/>
            <person name="Guerrero F.D."/>
            <person name="Moolhuijzen P."/>
            <person name="Goolsby J.A."/>
            <person name="Tidwell J."/>
            <person name="Bellgard S.E."/>
            <person name="Bellgard M.I."/>
        </authorList>
    </citation>
    <scope>NUCLEOTIDE SEQUENCE</scope>
    <source>
        <tissue evidence="1">Shoot tissue taken approximately 20 cm above the soil surface</tissue>
    </source>
</reference>
<reference evidence="1" key="1">
    <citation type="submission" date="2014-09" db="EMBL/GenBank/DDBJ databases">
        <authorList>
            <person name="Magalhaes I.L.F."/>
            <person name="Oliveira U."/>
            <person name="Santos F.R."/>
            <person name="Vidigal T.H.D.A."/>
            <person name="Brescovit A.D."/>
            <person name="Santos A.J."/>
        </authorList>
    </citation>
    <scope>NUCLEOTIDE SEQUENCE</scope>
    <source>
        <tissue evidence="1">Shoot tissue taken approximately 20 cm above the soil surface</tissue>
    </source>
</reference>
<dbReference type="AlphaFoldDB" id="A0A0A9A3Y5"/>
<proteinExistence type="predicted"/>
<protein>
    <submittedName>
        <fullName evidence="1">Uncharacterized protein</fullName>
    </submittedName>
</protein>
<accession>A0A0A9A3Y5</accession>
<sequence>MMTNDLRVCLVHRISREGTGRSHFCKCLVRRQVKVGWSQ</sequence>
<dbReference type="EMBL" id="GBRH01254180">
    <property type="protein sequence ID" value="JAD43715.1"/>
    <property type="molecule type" value="Transcribed_RNA"/>
</dbReference>